<comment type="caution">
    <text evidence="2">The sequence shown here is derived from an EMBL/GenBank/DDBJ whole genome shotgun (WGS) entry which is preliminary data.</text>
</comment>
<reference evidence="2 3" key="1">
    <citation type="submission" date="2020-07" db="EMBL/GenBank/DDBJ databases">
        <title>Sequencing the genomes of 1000 actinobacteria strains.</title>
        <authorList>
            <person name="Klenk H.-P."/>
        </authorList>
    </citation>
    <scope>NUCLEOTIDE SEQUENCE [LARGE SCALE GENOMIC DNA]</scope>
    <source>
        <strain evidence="2 3">DSM 103164</strain>
    </source>
</reference>
<dbReference type="Pfam" id="PF12900">
    <property type="entry name" value="Pyridox_ox_2"/>
    <property type="match status" value="1"/>
</dbReference>
<dbReference type="Gene3D" id="2.30.110.10">
    <property type="entry name" value="Electron Transport, Fmn-binding Protein, Chain A"/>
    <property type="match status" value="1"/>
</dbReference>
<evidence type="ECO:0000256" key="1">
    <source>
        <dbReference type="SAM" id="MobiDB-lite"/>
    </source>
</evidence>
<evidence type="ECO:0000313" key="2">
    <source>
        <dbReference type="EMBL" id="NYI71112.1"/>
    </source>
</evidence>
<proteinExistence type="predicted"/>
<dbReference type="PANTHER" id="PTHR34071:SF2">
    <property type="entry name" value="FLAVIN-NUCLEOTIDE-BINDING PROTEIN"/>
    <property type="match status" value="1"/>
</dbReference>
<evidence type="ECO:0000313" key="3">
    <source>
        <dbReference type="Proteomes" id="UP000527616"/>
    </source>
</evidence>
<evidence type="ECO:0008006" key="4">
    <source>
        <dbReference type="Google" id="ProtNLM"/>
    </source>
</evidence>
<dbReference type="AlphaFoldDB" id="A0A7Z0D971"/>
<dbReference type="InterPro" id="IPR012349">
    <property type="entry name" value="Split_barrel_FMN-bd"/>
</dbReference>
<dbReference type="Proteomes" id="UP000527616">
    <property type="component" value="Unassembled WGS sequence"/>
</dbReference>
<dbReference type="SUPFAM" id="SSF50475">
    <property type="entry name" value="FMN-binding split barrel"/>
    <property type="match status" value="1"/>
</dbReference>
<protein>
    <recommendedName>
        <fullName evidence="4">Pyridoxamine 5'-phosphate oxidase family protein</fullName>
    </recommendedName>
</protein>
<keyword evidence="3" id="KW-1185">Reference proteome</keyword>
<feature type="region of interest" description="Disordered" evidence="1">
    <location>
        <begin position="195"/>
        <end position="217"/>
    </location>
</feature>
<dbReference type="InterPro" id="IPR024747">
    <property type="entry name" value="Pyridox_Oxase-rel"/>
</dbReference>
<name>A0A7Z0D971_9ACTN</name>
<sequence>MTMTTDHLTTLHRKPDRGRTDRAELDAVLDAMLVGTLATVVDGEPWAVPMLYARHGDHILLHGSTGAGALRHVGAGAPAAFTVARIDGVVLADHLFDHSANYRSAVVRGNLEVVGEDEEWDALIALSERLVPGRPAEVVDMTRKDRAATLTLRLPIRDGRWIVKVRDAGAGPAGRDPSAWRGVVPLAEVWGDPVPETDLAPGVEAPASVQGLRGARS</sequence>
<dbReference type="PANTHER" id="PTHR34071">
    <property type="entry name" value="5-NITROIMIDAZOLE ANTIBIOTICS RESISTANCE PROTEIN, NIMA-FAMILY-RELATED PROTEIN-RELATED"/>
    <property type="match status" value="1"/>
</dbReference>
<dbReference type="EMBL" id="JACBZS010000001">
    <property type="protein sequence ID" value="NYI71112.1"/>
    <property type="molecule type" value="Genomic_DNA"/>
</dbReference>
<accession>A0A7Z0D971</accession>
<organism evidence="2 3">
    <name type="scientific">Naumannella cuiyingiana</name>
    <dbReference type="NCBI Taxonomy" id="1347891"/>
    <lineage>
        <taxon>Bacteria</taxon>
        <taxon>Bacillati</taxon>
        <taxon>Actinomycetota</taxon>
        <taxon>Actinomycetes</taxon>
        <taxon>Propionibacteriales</taxon>
        <taxon>Propionibacteriaceae</taxon>
        <taxon>Naumannella</taxon>
    </lineage>
</organism>
<feature type="region of interest" description="Disordered" evidence="1">
    <location>
        <begin position="1"/>
        <end position="20"/>
    </location>
</feature>
<gene>
    <name evidence="2" type="ORF">GGQ54_001672</name>
</gene>